<evidence type="ECO:0000256" key="1">
    <source>
        <dbReference type="SAM" id="MobiDB-lite"/>
    </source>
</evidence>
<evidence type="ECO:0000259" key="2">
    <source>
        <dbReference type="Pfam" id="PF07883"/>
    </source>
</evidence>
<dbReference type="EMBL" id="LLWH01000082">
    <property type="protein sequence ID" value="KQB54398.1"/>
    <property type="molecule type" value="Genomic_DNA"/>
</dbReference>
<sequence length="142" mass="15113">MSDSGQTIIRSGTKPSVKGPDTWFTGSVRIDAMFQAAAPGRATGAIVTFEPSARTFWHAHPLGQTLVVLTGVGWTQCEGGPRTEIRAGDVITCACGKRHWHGAAATTAMSHLAVTETVDGKNTDWMEPVTDEQYLSGPLVTE</sequence>
<organism evidence="3 4">
    <name type="scientific">Pseudomonas endophytica</name>
    <dbReference type="NCBI Taxonomy" id="1563157"/>
    <lineage>
        <taxon>Bacteria</taxon>
        <taxon>Pseudomonadati</taxon>
        <taxon>Pseudomonadota</taxon>
        <taxon>Gammaproteobacteria</taxon>
        <taxon>Pseudomonadales</taxon>
        <taxon>Pseudomonadaceae</taxon>
        <taxon>Pseudomonas</taxon>
    </lineage>
</organism>
<dbReference type="RefSeq" id="WP_055102193.1">
    <property type="nucleotide sequence ID" value="NZ_LLWH01000082.1"/>
</dbReference>
<dbReference type="SUPFAM" id="SSF51182">
    <property type="entry name" value="RmlC-like cupins"/>
    <property type="match status" value="1"/>
</dbReference>
<dbReference type="CDD" id="cd02233">
    <property type="entry name" value="cupin_HNL-like"/>
    <property type="match status" value="1"/>
</dbReference>
<comment type="caution">
    <text evidence="3">The sequence shown here is derived from an EMBL/GenBank/DDBJ whole genome shotgun (WGS) entry which is preliminary data.</text>
</comment>
<proteinExistence type="predicted"/>
<feature type="domain" description="Cupin type-2" evidence="2">
    <location>
        <begin position="46"/>
        <end position="114"/>
    </location>
</feature>
<dbReference type="OrthoDB" id="9802489at2"/>
<protein>
    <submittedName>
        <fullName evidence="3">Cupin</fullName>
    </submittedName>
</protein>
<dbReference type="Proteomes" id="UP000050342">
    <property type="component" value="Unassembled WGS sequence"/>
</dbReference>
<dbReference type="Pfam" id="PF07883">
    <property type="entry name" value="Cupin_2"/>
    <property type="match status" value="1"/>
</dbReference>
<reference evidence="3 4" key="1">
    <citation type="submission" date="2015-10" db="EMBL/GenBank/DDBJ databases">
        <title>Pseudomonas helleri sp. nov. and Pseudomonas weihenstephanensis sp. nov., isolated from raw cows milk.</title>
        <authorList>
            <person name="Von Neubeck M."/>
            <person name="Huptas C."/>
            <person name="Wenning M."/>
            <person name="Scherer S."/>
        </authorList>
    </citation>
    <scope>NUCLEOTIDE SEQUENCE [LARGE SCALE GENOMIC DNA]</scope>
    <source>
        <strain evidence="3 4">BSTT44</strain>
    </source>
</reference>
<accession>A0A0Q0T4B8</accession>
<dbReference type="AlphaFoldDB" id="A0A0Q0T4B8"/>
<keyword evidence="4" id="KW-1185">Reference proteome</keyword>
<dbReference type="InterPro" id="IPR014710">
    <property type="entry name" value="RmlC-like_jellyroll"/>
</dbReference>
<dbReference type="InterPro" id="IPR047263">
    <property type="entry name" value="HNL-like_cupin"/>
</dbReference>
<feature type="compositionally biased region" description="Polar residues" evidence="1">
    <location>
        <begin position="1"/>
        <end position="14"/>
    </location>
</feature>
<gene>
    <name evidence="3" type="ORF">AQS70_21920</name>
</gene>
<feature type="region of interest" description="Disordered" evidence="1">
    <location>
        <begin position="1"/>
        <end position="21"/>
    </location>
</feature>
<dbReference type="InterPro" id="IPR011051">
    <property type="entry name" value="RmlC_Cupin_sf"/>
</dbReference>
<dbReference type="STRING" id="1563157.AQS70_21920"/>
<evidence type="ECO:0000313" key="3">
    <source>
        <dbReference type="EMBL" id="KQB54398.1"/>
    </source>
</evidence>
<dbReference type="InterPro" id="IPR013096">
    <property type="entry name" value="Cupin_2"/>
</dbReference>
<dbReference type="PANTHER" id="PTHR43698">
    <property type="entry name" value="RIBD C-TERMINAL DOMAIN CONTAINING PROTEIN"/>
    <property type="match status" value="1"/>
</dbReference>
<dbReference type="PANTHER" id="PTHR43698:SF1">
    <property type="entry name" value="BLL4564 PROTEIN"/>
    <property type="match status" value="1"/>
</dbReference>
<evidence type="ECO:0000313" key="4">
    <source>
        <dbReference type="Proteomes" id="UP000050342"/>
    </source>
</evidence>
<dbReference type="Gene3D" id="2.60.120.10">
    <property type="entry name" value="Jelly Rolls"/>
    <property type="match status" value="1"/>
</dbReference>
<name>A0A0Q0T4B8_9PSED</name>